<dbReference type="InterPro" id="IPR011991">
    <property type="entry name" value="ArsR-like_HTH"/>
</dbReference>
<accession>C7QJF7</accession>
<dbReference type="EMBL" id="CP001700">
    <property type="protein sequence ID" value="ACU71180.1"/>
    <property type="molecule type" value="Genomic_DNA"/>
</dbReference>
<feature type="region of interest" description="Disordered" evidence="1">
    <location>
        <begin position="1"/>
        <end position="24"/>
    </location>
</feature>
<dbReference type="InterPro" id="IPR036390">
    <property type="entry name" value="WH_DNA-bd_sf"/>
</dbReference>
<gene>
    <name evidence="2" type="ordered locus">Caci_2262</name>
</gene>
<dbReference type="PANTHER" id="PTHR30363">
    <property type="entry name" value="HTH-TYPE TRANSCRIPTIONAL REGULATOR SRLR-RELATED"/>
    <property type="match status" value="1"/>
</dbReference>
<dbReference type="PANTHER" id="PTHR30363:SF28">
    <property type="entry name" value="TRANSCRIPTIONAL REGULATORY PROTEIN-RELATED"/>
    <property type="match status" value="1"/>
</dbReference>
<dbReference type="InterPro" id="IPR050313">
    <property type="entry name" value="Carb_Metab_HTH_regulators"/>
</dbReference>
<dbReference type="InterPro" id="IPR036388">
    <property type="entry name" value="WH-like_DNA-bd_sf"/>
</dbReference>
<evidence type="ECO:0000313" key="2">
    <source>
        <dbReference type="EMBL" id="ACU71180.1"/>
    </source>
</evidence>
<evidence type="ECO:0000256" key="1">
    <source>
        <dbReference type="SAM" id="MobiDB-lite"/>
    </source>
</evidence>
<sequence>MESVPTPIVSTVSASPSAGDASDVHVGTRNRVARSILANGPSTAVDLGKRLKMTPAGVRRHLDALLAEDLVEARQQRTYGQRGRGRPAKVFALTDRGRGVFYQAYDQLAVDALKFLADSAGSAAVEAFARKRVAELADRFRERMDSVPAEERPALLAKLLTEDGYAAGLRQSGNAPAAGEQLCQHHCPVAHVAEQFPQLCEAETEAFAELLGTHVQRLATIAHGDGVCTTFIPMTATATGTGKSTEVSGGNAL</sequence>
<protein>
    <submittedName>
        <fullName evidence="2">Putative transcriptional regulator</fullName>
    </submittedName>
</protein>
<dbReference type="KEGG" id="cai:Caci_2262"/>
<dbReference type="STRING" id="479433.Caci_2262"/>
<dbReference type="Proteomes" id="UP000000851">
    <property type="component" value="Chromosome"/>
</dbReference>
<name>C7QJF7_CATAD</name>
<dbReference type="HOGENOM" id="CLU_078469_0_0_11"/>
<proteinExistence type="predicted"/>
<reference evidence="2 3" key="1">
    <citation type="journal article" date="2009" name="Stand. Genomic Sci.">
        <title>Complete genome sequence of Catenulispora acidiphila type strain (ID 139908).</title>
        <authorList>
            <person name="Copeland A."/>
            <person name="Lapidus A."/>
            <person name="Glavina Del Rio T."/>
            <person name="Nolan M."/>
            <person name="Lucas S."/>
            <person name="Chen F."/>
            <person name="Tice H."/>
            <person name="Cheng J.F."/>
            <person name="Bruce D."/>
            <person name="Goodwin L."/>
            <person name="Pitluck S."/>
            <person name="Mikhailova N."/>
            <person name="Pati A."/>
            <person name="Ivanova N."/>
            <person name="Mavromatis K."/>
            <person name="Chen A."/>
            <person name="Palaniappan K."/>
            <person name="Chain P."/>
            <person name="Land M."/>
            <person name="Hauser L."/>
            <person name="Chang Y.J."/>
            <person name="Jeffries C.D."/>
            <person name="Chertkov O."/>
            <person name="Brettin T."/>
            <person name="Detter J.C."/>
            <person name="Han C."/>
            <person name="Ali Z."/>
            <person name="Tindall B.J."/>
            <person name="Goker M."/>
            <person name="Bristow J."/>
            <person name="Eisen J.A."/>
            <person name="Markowitz V."/>
            <person name="Hugenholtz P."/>
            <person name="Kyrpides N.C."/>
            <person name="Klenk H.P."/>
        </authorList>
    </citation>
    <scope>NUCLEOTIDE SEQUENCE [LARGE SCALE GENOMIC DNA]</scope>
    <source>
        <strain evidence="3">DSM 44928 / JCM 14897 / NBRC 102108 / NRRL B-24433 / ID139908</strain>
    </source>
</reference>
<evidence type="ECO:0000313" key="3">
    <source>
        <dbReference type="Proteomes" id="UP000000851"/>
    </source>
</evidence>
<dbReference type="eggNOG" id="COG2345">
    <property type="taxonomic scope" value="Bacteria"/>
</dbReference>
<dbReference type="SUPFAM" id="SSF46785">
    <property type="entry name" value="Winged helix' DNA-binding domain"/>
    <property type="match status" value="1"/>
</dbReference>
<organism evidence="2 3">
    <name type="scientific">Catenulispora acidiphila (strain DSM 44928 / JCM 14897 / NBRC 102108 / NRRL B-24433 / ID139908)</name>
    <dbReference type="NCBI Taxonomy" id="479433"/>
    <lineage>
        <taxon>Bacteria</taxon>
        <taxon>Bacillati</taxon>
        <taxon>Actinomycetota</taxon>
        <taxon>Actinomycetes</taxon>
        <taxon>Catenulisporales</taxon>
        <taxon>Catenulisporaceae</taxon>
        <taxon>Catenulispora</taxon>
    </lineage>
</organism>
<dbReference type="Gene3D" id="1.10.10.10">
    <property type="entry name" value="Winged helix-like DNA-binding domain superfamily/Winged helix DNA-binding domain"/>
    <property type="match status" value="1"/>
</dbReference>
<dbReference type="CDD" id="cd00090">
    <property type="entry name" value="HTH_ARSR"/>
    <property type="match status" value="1"/>
</dbReference>
<dbReference type="AlphaFoldDB" id="C7QJF7"/>
<keyword evidence="3" id="KW-1185">Reference proteome</keyword>
<dbReference type="InParanoid" id="C7QJF7"/>